<dbReference type="EMBL" id="JTDW01000002">
    <property type="protein sequence ID" value="KJD36641.1"/>
    <property type="molecule type" value="Genomic_DNA"/>
</dbReference>
<dbReference type="AlphaFoldDB" id="A0A0D7WBY9"/>
<dbReference type="OrthoDB" id="1450082at2"/>
<dbReference type="RefSeq" id="WP_044631455.1">
    <property type="nucleotide sequence ID" value="NZ_JTDW01000002.1"/>
</dbReference>
<name>A0A0D7WBY9_9FLAO</name>
<proteinExistence type="predicted"/>
<sequence length="94" mass="10517">MTKNTIVIFFSVLLLGFIAAPTIIASIDDSVDISIFYNNVAEEEEVNKIKLPFSNDSHEPADLTFLTSEVRTAYFLKNYPNPHLNLFSPPPEIG</sequence>
<reference evidence="1 2" key="1">
    <citation type="submission" date="2014-11" db="EMBL/GenBank/DDBJ databases">
        <title>Tamlana sedimentorum sp. nov., isolated from shallow sand sediments of the Sea of Japan.</title>
        <authorList>
            <person name="Romanenko L.A."/>
        </authorList>
    </citation>
    <scope>NUCLEOTIDE SEQUENCE [LARGE SCALE GENOMIC DNA]</scope>
    <source>
        <strain evidence="1 2">JCM 19808</strain>
    </source>
</reference>
<organism evidence="1 2">
    <name type="scientific">Neotamlana sedimentorum</name>
    <dbReference type="NCBI Taxonomy" id="1435349"/>
    <lineage>
        <taxon>Bacteria</taxon>
        <taxon>Pseudomonadati</taxon>
        <taxon>Bacteroidota</taxon>
        <taxon>Flavobacteriia</taxon>
        <taxon>Flavobacteriales</taxon>
        <taxon>Flavobacteriaceae</taxon>
        <taxon>Neotamlana</taxon>
    </lineage>
</organism>
<evidence type="ECO:0000313" key="2">
    <source>
        <dbReference type="Proteomes" id="UP000032578"/>
    </source>
</evidence>
<dbReference type="STRING" id="1435349.PW52_03065"/>
<accession>A0A0D7WBY9</accession>
<dbReference type="PATRIC" id="fig|1435349.4.peg.1317"/>
<dbReference type="Proteomes" id="UP000032578">
    <property type="component" value="Unassembled WGS sequence"/>
</dbReference>
<evidence type="ECO:0000313" key="1">
    <source>
        <dbReference type="EMBL" id="KJD36641.1"/>
    </source>
</evidence>
<gene>
    <name evidence="1" type="ORF">PW52_03065</name>
</gene>
<protein>
    <submittedName>
        <fullName evidence="1">Uncharacterized protein</fullName>
    </submittedName>
</protein>
<keyword evidence="2" id="KW-1185">Reference proteome</keyword>
<comment type="caution">
    <text evidence="1">The sequence shown here is derived from an EMBL/GenBank/DDBJ whole genome shotgun (WGS) entry which is preliminary data.</text>
</comment>